<dbReference type="InterPro" id="IPR005024">
    <property type="entry name" value="Snf7_fam"/>
</dbReference>
<organism evidence="3 4">
    <name type="scientific">Carassius auratus</name>
    <name type="common">Goldfish</name>
    <dbReference type="NCBI Taxonomy" id="7957"/>
    <lineage>
        <taxon>Eukaryota</taxon>
        <taxon>Metazoa</taxon>
        <taxon>Chordata</taxon>
        <taxon>Craniata</taxon>
        <taxon>Vertebrata</taxon>
        <taxon>Euteleostomi</taxon>
        <taxon>Actinopterygii</taxon>
        <taxon>Neopterygii</taxon>
        <taxon>Teleostei</taxon>
        <taxon>Ostariophysi</taxon>
        <taxon>Cypriniformes</taxon>
        <taxon>Cyprinidae</taxon>
        <taxon>Cyprininae</taxon>
        <taxon>Carassius</taxon>
    </lineage>
</organism>
<dbReference type="GO" id="GO:0006900">
    <property type="term" value="P:vesicle budding from membrane"/>
    <property type="evidence" value="ECO:0007669"/>
    <property type="project" value="TreeGrafter"/>
</dbReference>
<reference evidence="4" key="1">
    <citation type="submission" date="2025-08" db="UniProtKB">
        <authorList>
            <consortium name="RefSeq"/>
        </authorList>
    </citation>
    <scope>IDENTIFICATION</scope>
    <source>
        <strain evidence="4">Wakin</strain>
        <tissue evidence="4">Muscle</tissue>
    </source>
</reference>
<dbReference type="AlphaFoldDB" id="A0A6P6Q0K0"/>
<evidence type="ECO:0000256" key="2">
    <source>
        <dbReference type="SAM" id="Coils"/>
    </source>
</evidence>
<dbReference type="Pfam" id="PF03357">
    <property type="entry name" value="Snf7"/>
    <property type="match status" value="1"/>
</dbReference>
<evidence type="ECO:0000256" key="1">
    <source>
        <dbReference type="ARBA" id="ARBA00006190"/>
    </source>
</evidence>
<sequence>MSVSVEKSDAGFPPDWEDDERMAFLFSAFKENRDVDCTDWDGKIDFWSPLIMDQCRRRGSVCVNLQELNESFRRKGSVPLGLSTVLQSMIRSGKMQKESDFAANVDSGWLSWGVGLLLVRPLKWTLSALLGSGRVPLEESFVVIDLVKLVKFSQAGQSRVPPVSEVDLGIYQLQRSEKLLEERVETLGQEAEKCKQQAKSLLKEGKKSQALRCLRGSKRVEKKADRLFAQLETVKGILDRIANSQTDRLVMQAYQAGVAALRISLKGVTVERAENLVDQIQELCDTQDEVNQTLASGVLDSGEDSEELEEELKSLLEKTIPDNDVLPAVPTNPISPPRKTGILDADFVQSLPSVPDSSLGITDEELDRELSRLTVSDTAVPRGSISAHRKLEPAQ</sequence>
<keyword evidence="2" id="KW-0175">Coiled coil</keyword>
<proteinExistence type="inferred from homology"/>
<dbReference type="PANTHER" id="PTHR22761">
    <property type="entry name" value="CHARGED MULTIVESICULAR BODY PROTEIN"/>
    <property type="match status" value="1"/>
</dbReference>
<feature type="coiled-coil region" evidence="2">
    <location>
        <begin position="177"/>
        <end position="204"/>
    </location>
</feature>
<dbReference type="Pfam" id="PF25880">
    <property type="entry name" value="WHD_CHMP7_1st"/>
    <property type="match status" value="1"/>
</dbReference>
<comment type="similarity">
    <text evidence="1">Belongs to the SNF7 family.</text>
</comment>
<protein>
    <submittedName>
        <fullName evidence="4">Charged multivesicular body protein 7 isoform X2</fullName>
    </submittedName>
</protein>
<dbReference type="Gene3D" id="6.10.140.1230">
    <property type="match status" value="1"/>
</dbReference>
<gene>
    <name evidence="4" type="primary">chmp7</name>
</gene>
<dbReference type="GeneID" id="113107451"/>
<dbReference type="GO" id="GO:0005771">
    <property type="term" value="C:multivesicular body"/>
    <property type="evidence" value="ECO:0007669"/>
    <property type="project" value="TreeGrafter"/>
</dbReference>
<dbReference type="PANTHER" id="PTHR22761:SF21">
    <property type="entry name" value="CHARGED MULTIVESICULAR BODY PROTEIN 7"/>
    <property type="match status" value="1"/>
</dbReference>
<dbReference type="CTD" id="91782"/>
<dbReference type="GO" id="GO:0009898">
    <property type="term" value="C:cytoplasmic side of plasma membrane"/>
    <property type="evidence" value="ECO:0007669"/>
    <property type="project" value="TreeGrafter"/>
</dbReference>
<dbReference type="RefSeq" id="XP_026125750.1">
    <property type="nucleotide sequence ID" value="XM_026269965.1"/>
</dbReference>
<accession>A0A6P6Q0K0</accession>
<evidence type="ECO:0000313" key="4">
    <source>
        <dbReference type="RefSeq" id="XP_026125750.1"/>
    </source>
</evidence>
<dbReference type="GO" id="GO:0032511">
    <property type="term" value="P:late endosome to vacuole transport via multivesicular body sorting pathway"/>
    <property type="evidence" value="ECO:0007669"/>
    <property type="project" value="TreeGrafter"/>
</dbReference>
<keyword evidence="3" id="KW-1185">Reference proteome</keyword>
<dbReference type="Proteomes" id="UP000515129">
    <property type="component" value="Chromosome 8"/>
</dbReference>
<name>A0A6P6Q0K0_CARAU</name>
<evidence type="ECO:0000313" key="3">
    <source>
        <dbReference type="Proteomes" id="UP000515129"/>
    </source>
</evidence>
<dbReference type="GO" id="GO:0000815">
    <property type="term" value="C:ESCRT III complex"/>
    <property type="evidence" value="ECO:0007669"/>
    <property type="project" value="TreeGrafter"/>
</dbReference>